<dbReference type="GO" id="GO:0003677">
    <property type="term" value="F:DNA binding"/>
    <property type="evidence" value="ECO:0007669"/>
    <property type="project" value="InterPro"/>
</dbReference>
<feature type="domain" description="Tyr recombinase" evidence="2">
    <location>
        <begin position="106"/>
        <end position="286"/>
    </location>
</feature>
<dbReference type="InterPro" id="IPR002104">
    <property type="entry name" value="Integrase_catalytic"/>
</dbReference>
<dbReference type="PROSITE" id="PS51898">
    <property type="entry name" value="TYR_RECOMBINASE"/>
    <property type="match status" value="1"/>
</dbReference>
<evidence type="ECO:0000256" key="1">
    <source>
        <dbReference type="ARBA" id="ARBA00023172"/>
    </source>
</evidence>
<evidence type="ECO:0000313" key="3">
    <source>
        <dbReference type="EMBL" id="GGJ90075.1"/>
    </source>
</evidence>
<reference evidence="3" key="2">
    <citation type="submission" date="2020-09" db="EMBL/GenBank/DDBJ databases">
        <authorList>
            <person name="Sun Q."/>
            <person name="Ohkuma M."/>
        </authorList>
    </citation>
    <scope>NUCLEOTIDE SEQUENCE</scope>
    <source>
        <strain evidence="3">JCM 3090</strain>
    </source>
</reference>
<dbReference type="AlphaFoldDB" id="A0A8J3B3A5"/>
<dbReference type="Proteomes" id="UP000649739">
    <property type="component" value="Unassembled WGS sequence"/>
</dbReference>
<name>A0A8J3B3A5_9ACTN</name>
<dbReference type="CDD" id="cd00397">
    <property type="entry name" value="DNA_BRE_C"/>
    <property type="match status" value="1"/>
</dbReference>
<dbReference type="PANTHER" id="PTHR30349">
    <property type="entry name" value="PHAGE INTEGRASE-RELATED"/>
    <property type="match status" value="1"/>
</dbReference>
<proteinExistence type="predicted"/>
<sequence length="309" mass="34445">MAVLTGWMRAAANRQRDRTIGSPAAGAVNLRTGKVSLQTGYAPRTINHALSVISGFYGYHAHCGEGPVRNPVPVAGRRRRAVVHRSPLEGARLHGRARLRQRVPKPPPRSIPDAMFDELFAAMTCDRDRALMEFFVSSGARAAELLGVTVEDIDWAGQRIWVVSKGSRSREAVPASPRAFIYLARYFEIDGMPQPSESVWRTRRGTPGPLRYSALRRILQRANQRLATNWTLHDLRHTAASRMANGGTLTLAEVQSIMRHADIRTTGRYLSTRVEELFDKLAEHYARPRVTATYSPGYDPYDVKAVFGA</sequence>
<keyword evidence="4" id="KW-1185">Reference proteome</keyword>
<keyword evidence="1" id="KW-0233">DNA recombination</keyword>
<organism evidence="3 4">
    <name type="scientific">Pilimelia anulata</name>
    <dbReference type="NCBI Taxonomy" id="53371"/>
    <lineage>
        <taxon>Bacteria</taxon>
        <taxon>Bacillati</taxon>
        <taxon>Actinomycetota</taxon>
        <taxon>Actinomycetes</taxon>
        <taxon>Micromonosporales</taxon>
        <taxon>Micromonosporaceae</taxon>
        <taxon>Pilimelia</taxon>
    </lineage>
</organism>
<dbReference type="EMBL" id="BMQB01000003">
    <property type="protein sequence ID" value="GGJ90075.1"/>
    <property type="molecule type" value="Genomic_DNA"/>
</dbReference>
<dbReference type="InterPro" id="IPR050090">
    <property type="entry name" value="Tyrosine_recombinase_XerCD"/>
</dbReference>
<dbReference type="Pfam" id="PF00589">
    <property type="entry name" value="Phage_integrase"/>
    <property type="match status" value="1"/>
</dbReference>
<comment type="caution">
    <text evidence="3">The sequence shown here is derived from an EMBL/GenBank/DDBJ whole genome shotgun (WGS) entry which is preliminary data.</text>
</comment>
<dbReference type="GO" id="GO:0015074">
    <property type="term" value="P:DNA integration"/>
    <property type="evidence" value="ECO:0007669"/>
    <property type="project" value="InterPro"/>
</dbReference>
<protein>
    <submittedName>
        <fullName evidence="3">Integrase</fullName>
    </submittedName>
</protein>
<gene>
    <name evidence="3" type="ORF">GCM10010123_19910</name>
</gene>
<dbReference type="InterPro" id="IPR011010">
    <property type="entry name" value="DNA_brk_join_enz"/>
</dbReference>
<reference evidence="3" key="1">
    <citation type="journal article" date="2014" name="Int. J. Syst. Evol. Microbiol.">
        <title>Complete genome sequence of Corynebacterium casei LMG S-19264T (=DSM 44701T), isolated from a smear-ripened cheese.</title>
        <authorList>
            <consortium name="US DOE Joint Genome Institute (JGI-PGF)"/>
            <person name="Walter F."/>
            <person name="Albersmeier A."/>
            <person name="Kalinowski J."/>
            <person name="Ruckert C."/>
        </authorList>
    </citation>
    <scope>NUCLEOTIDE SEQUENCE</scope>
    <source>
        <strain evidence="3">JCM 3090</strain>
    </source>
</reference>
<evidence type="ECO:0000313" key="4">
    <source>
        <dbReference type="Proteomes" id="UP000649739"/>
    </source>
</evidence>
<accession>A0A8J3B3A5</accession>
<evidence type="ECO:0000259" key="2">
    <source>
        <dbReference type="PROSITE" id="PS51898"/>
    </source>
</evidence>
<dbReference type="GO" id="GO:0006310">
    <property type="term" value="P:DNA recombination"/>
    <property type="evidence" value="ECO:0007669"/>
    <property type="project" value="UniProtKB-KW"/>
</dbReference>
<dbReference type="Gene3D" id="1.10.443.10">
    <property type="entry name" value="Intergrase catalytic core"/>
    <property type="match status" value="1"/>
</dbReference>
<dbReference type="SUPFAM" id="SSF56349">
    <property type="entry name" value="DNA breaking-rejoining enzymes"/>
    <property type="match status" value="1"/>
</dbReference>
<dbReference type="InterPro" id="IPR013762">
    <property type="entry name" value="Integrase-like_cat_sf"/>
</dbReference>
<dbReference type="PANTHER" id="PTHR30349:SF81">
    <property type="entry name" value="TYROSINE RECOMBINASE XERC"/>
    <property type="match status" value="1"/>
</dbReference>